<dbReference type="STRING" id="34508.A0A4U5M5K2"/>
<protein>
    <recommendedName>
        <fullName evidence="2">PID domain-containing protein</fullName>
    </recommendedName>
</protein>
<dbReference type="AlphaFoldDB" id="A0A4U5M5K2"/>
<dbReference type="PANTHER" id="PTHR21219">
    <property type="entry name" value="FI19613P1"/>
    <property type="match status" value="1"/>
</dbReference>
<keyword evidence="4" id="KW-1185">Reference proteome</keyword>
<evidence type="ECO:0000256" key="1">
    <source>
        <dbReference type="SAM" id="MobiDB-lite"/>
    </source>
</evidence>
<feature type="compositionally biased region" description="Polar residues" evidence="1">
    <location>
        <begin position="528"/>
        <end position="541"/>
    </location>
</feature>
<comment type="caution">
    <text evidence="3">The sequence shown here is derived from an EMBL/GenBank/DDBJ whole genome shotgun (WGS) entry which is preliminary data.</text>
</comment>
<reference evidence="3 4" key="2">
    <citation type="journal article" date="2019" name="G3 (Bethesda)">
        <title>Hybrid Assembly of the Genome of the Entomopathogenic Nematode Steinernema carpocapsae Identifies the X-Chromosome.</title>
        <authorList>
            <person name="Serra L."/>
            <person name="Macchietto M."/>
            <person name="Macias-Munoz A."/>
            <person name="McGill C.J."/>
            <person name="Rodriguez I.M."/>
            <person name="Rodriguez B."/>
            <person name="Murad R."/>
            <person name="Mortazavi A."/>
        </authorList>
    </citation>
    <scope>NUCLEOTIDE SEQUENCE [LARGE SCALE GENOMIC DNA]</scope>
    <source>
        <strain evidence="3 4">ALL</strain>
    </source>
</reference>
<evidence type="ECO:0000259" key="2">
    <source>
        <dbReference type="SMART" id="SM00462"/>
    </source>
</evidence>
<name>A0A4U5M5K2_STECR</name>
<gene>
    <name evidence="3" type="ORF">L596_024720</name>
</gene>
<sequence length="618" mass="68624">MTSLCRCRVLYIGSSVPTITKDGLQGIQQPLLDRYPVNENTETKGIDSWLSVYSNGLLIEYVEGEKKTETAFFPITSLHYCAAVRFADVRGYAVEGGGVRFLPLDSPFAQMPDSNHPPIFAAIFRRTTGVKVLECHAFICTNEKAANALVRCCFYAFTDSMILKDKRVPGLKAIKEASRTPTPTSETNAVERDQIEEEFKEEEIDWNEKAIGKQTWQRRQQSGEYDTASISSSMLNKNRQVISKKNKGKQREVQSEVDEHEGALVPYLSDGYPMRGKFGSQPDVREPEIYEPPSIYGVAPSVAYERVGGGPQGFPTRGPFPPPQFFRGGPFPPPPPHMMMRPPHPGMMPPPPHMMMRPPPPGMMPPPHMMMRPPRFGMPPFGMMPPPGMMPPRMFMPPFGPPPHMGGPPHPADGSRSPEPGSGPIITGPESIYDTFPRHHGAPFEEPAYMPSGGSPRMPPQASYKPGSFSPEHYDHYYETYRRHRLPMDKRNREEDVDEASWDATAETTYEATGIYRKPHLNEKAFGTTISRQMRSETSPSGAPLDEEIHQSPSSSSGHAASPSIGRESTTVITTKAEITRPDTPPADYELGNLSLNNTANGPKTSTPHNQQQRTAVF</sequence>
<evidence type="ECO:0000313" key="3">
    <source>
        <dbReference type="EMBL" id="TKR64137.1"/>
    </source>
</evidence>
<proteinExistence type="predicted"/>
<dbReference type="Proteomes" id="UP000298663">
    <property type="component" value="Unassembled WGS sequence"/>
</dbReference>
<dbReference type="Gene3D" id="2.30.29.30">
    <property type="entry name" value="Pleckstrin-homology domain (PH domain)/Phosphotyrosine-binding domain (PTB)"/>
    <property type="match status" value="1"/>
</dbReference>
<feature type="region of interest" description="Disordered" evidence="1">
    <location>
        <begin position="398"/>
        <end position="468"/>
    </location>
</feature>
<accession>A0A4U5M5K2</accession>
<dbReference type="PANTHER" id="PTHR21219:SF3">
    <property type="entry name" value="FI19613P1"/>
    <property type="match status" value="1"/>
</dbReference>
<feature type="compositionally biased region" description="Polar residues" evidence="1">
    <location>
        <begin position="594"/>
        <end position="618"/>
    </location>
</feature>
<evidence type="ECO:0000313" key="4">
    <source>
        <dbReference type="Proteomes" id="UP000298663"/>
    </source>
</evidence>
<dbReference type="EMBL" id="AZBU02000009">
    <property type="protein sequence ID" value="TKR64137.1"/>
    <property type="molecule type" value="Genomic_DNA"/>
</dbReference>
<feature type="region of interest" description="Disordered" evidence="1">
    <location>
        <begin position="528"/>
        <end position="618"/>
    </location>
</feature>
<organism evidence="3 4">
    <name type="scientific">Steinernema carpocapsae</name>
    <name type="common">Entomopathogenic nematode</name>
    <dbReference type="NCBI Taxonomy" id="34508"/>
    <lineage>
        <taxon>Eukaryota</taxon>
        <taxon>Metazoa</taxon>
        <taxon>Ecdysozoa</taxon>
        <taxon>Nematoda</taxon>
        <taxon>Chromadorea</taxon>
        <taxon>Rhabditida</taxon>
        <taxon>Tylenchina</taxon>
        <taxon>Panagrolaimomorpha</taxon>
        <taxon>Strongyloidoidea</taxon>
        <taxon>Steinernematidae</taxon>
        <taxon>Steinernema</taxon>
    </lineage>
</organism>
<dbReference type="InterPro" id="IPR011993">
    <property type="entry name" value="PH-like_dom_sf"/>
</dbReference>
<feature type="domain" description="PID" evidence="2">
    <location>
        <begin position="2"/>
        <end position="170"/>
    </location>
</feature>
<feature type="compositionally biased region" description="Low complexity" evidence="1">
    <location>
        <begin position="551"/>
        <end position="566"/>
    </location>
</feature>
<reference evidence="3 4" key="1">
    <citation type="journal article" date="2015" name="Genome Biol.">
        <title>Comparative genomics of Steinernema reveals deeply conserved gene regulatory networks.</title>
        <authorList>
            <person name="Dillman A.R."/>
            <person name="Macchietto M."/>
            <person name="Porter C.F."/>
            <person name="Rogers A."/>
            <person name="Williams B."/>
            <person name="Antoshechkin I."/>
            <person name="Lee M.M."/>
            <person name="Goodwin Z."/>
            <person name="Lu X."/>
            <person name="Lewis E.E."/>
            <person name="Goodrich-Blair H."/>
            <person name="Stock S.P."/>
            <person name="Adams B.J."/>
            <person name="Sternberg P.W."/>
            <person name="Mortazavi A."/>
        </authorList>
    </citation>
    <scope>NUCLEOTIDE SEQUENCE [LARGE SCALE GENOMIC DNA]</scope>
    <source>
        <strain evidence="3 4">ALL</strain>
    </source>
</reference>
<dbReference type="InterPro" id="IPR006020">
    <property type="entry name" value="PTB/PI_dom"/>
</dbReference>
<feature type="compositionally biased region" description="Pro residues" evidence="1">
    <location>
        <begin position="398"/>
        <end position="411"/>
    </location>
</feature>
<dbReference type="SUPFAM" id="SSF50729">
    <property type="entry name" value="PH domain-like"/>
    <property type="match status" value="1"/>
</dbReference>
<dbReference type="SMART" id="SM00462">
    <property type="entry name" value="PTB"/>
    <property type="match status" value="1"/>
</dbReference>
<dbReference type="OrthoDB" id="10007483at2759"/>